<evidence type="ECO:0000256" key="3">
    <source>
        <dbReference type="ARBA" id="ARBA00022679"/>
    </source>
</evidence>
<dbReference type="EMBL" id="CM001487">
    <property type="protein sequence ID" value="EIM56887.1"/>
    <property type="molecule type" value="Genomic_DNA"/>
</dbReference>
<keyword evidence="6 10" id="KW-0547">Nucleotide-binding</keyword>
<keyword evidence="9 10" id="KW-0472">Membrane</keyword>
<dbReference type="GO" id="GO:0106408">
    <property type="term" value="F:diadenylate cyclase activity"/>
    <property type="evidence" value="ECO:0007669"/>
    <property type="project" value="UniProtKB-EC"/>
</dbReference>
<dbReference type="STRING" id="633697.EubceDRAFT1_1069"/>
<comment type="subunit">
    <text evidence="10">Probably a homodimer.</text>
</comment>
<dbReference type="InterPro" id="IPR034701">
    <property type="entry name" value="CdaA"/>
</dbReference>
<organism evidence="12 13">
    <name type="scientific">Eubacterium cellulosolvens (strain ATCC 43171 / JCM 9499 / 6)</name>
    <name type="common">Cillobacterium cellulosolvens</name>
    <dbReference type="NCBI Taxonomy" id="633697"/>
    <lineage>
        <taxon>Bacteria</taxon>
        <taxon>Bacillati</taxon>
        <taxon>Bacillota</taxon>
        <taxon>Clostridia</taxon>
        <taxon>Eubacteriales</taxon>
        <taxon>Eubacteriaceae</taxon>
        <taxon>Eubacterium</taxon>
    </lineage>
</organism>
<accession>I5ASW4</accession>
<dbReference type="PANTHER" id="PTHR34185">
    <property type="entry name" value="DIADENYLATE CYCLASE"/>
    <property type="match status" value="1"/>
</dbReference>
<keyword evidence="3 10" id="KW-0808">Transferase</keyword>
<dbReference type="InterPro" id="IPR036888">
    <property type="entry name" value="DNA_integrity_DisA_N_sf"/>
</dbReference>
<keyword evidence="8 10" id="KW-1133">Transmembrane helix</keyword>
<feature type="transmembrane region" description="Helical" evidence="10">
    <location>
        <begin position="20"/>
        <end position="38"/>
    </location>
</feature>
<dbReference type="GO" id="GO:0005524">
    <property type="term" value="F:ATP binding"/>
    <property type="evidence" value="ECO:0007669"/>
    <property type="project" value="UniProtKB-UniRule"/>
</dbReference>
<evidence type="ECO:0000256" key="9">
    <source>
        <dbReference type="ARBA" id="ARBA00023136"/>
    </source>
</evidence>
<evidence type="ECO:0000256" key="1">
    <source>
        <dbReference type="ARBA" id="ARBA00000877"/>
    </source>
</evidence>
<keyword evidence="7 10" id="KW-0067">ATP-binding</keyword>
<feature type="domain" description="DAC" evidence="11">
    <location>
        <begin position="94"/>
        <end position="260"/>
    </location>
</feature>
<dbReference type="InterPro" id="IPR003390">
    <property type="entry name" value="DNA_integrity_scan_DisA_N"/>
</dbReference>
<dbReference type="Pfam" id="PF19293">
    <property type="entry name" value="CdaA_N"/>
    <property type="match status" value="1"/>
</dbReference>
<dbReference type="SUPFAM" id="SSF143597">
    <property type="entry name" value="YojJ-like"/>
    <property type="match status" value="1"/>
</dbReference>
<dbReference type="Pfam" id="PF02457">
    <property type="entry name" value="DAC"/>
    <property type="match status" value="1"/>
</dbReference>
<dbReference type="HOGENOM" id="CLU_038561_0_1_9"/>
<dbReference type="FunFam" id="3.40.1700.10:FF:000002">
    <property type="entry name" value="Diadenylate cyclase"/>
    <property type="match status" value="1"/>
</dbReference>
<dbReference type="eggNOG" id="COG1624">
    <property type="taxonomic scope" value="Bacteria"/>
</dbReference>
<comment type="catalytic activity">
    <reaction evidence="1 10">
        <text>2 ATP = 3',3'-c-di-AMP + 2 diphosphate</text>
        <dbReference type="Rhea" id="RHEA:35655"/>
        <dbReference type="ChEBI" id="CHEBI:30616"/>
        <dbReference type="ChEBI" id="CHEBI:33019"/>
        <dbReference type="ChEBI" id="CHEBI:71500"/>
        <dbReference type="EC" id="2.7.7.85"/>
    </reaction>
</comment>
<dbReference type="OrthoDB" id="9807385at2"/>
<dbReference type="GO" id="GO:0006171">
    <property type="term" value="P:cAMP biosynthetic process"/>
    <property type="evidence" value="ECO:0007669"/>
    <property type="project" value="InterPro"/>
</dbReference>
<evidence type="ECO:0000256" key="5">
    <source>
        <dbReference type="ARBA" id="ARBA00022695"/>
    </source>
</evidence>
<evidence type="ECO:0000256" key="10">
    <source>
        <dbReference type="HAMAP-Rule" id="MF_01499"/>
    </source>
</evidence>
<protein>
    <recommendedName>
        <fullName evidence="10">Diadenylate cyclase</fullName>
        <shortName evidence="10">DAC</shortName>
        <ecNumber evidence="10">2.7.7.85</ecNumber>
    </recommendedName>
    <alternativeName>
        <fullName evidence="10">Cyclic-di-AMP synthase</fullName>
        <shortName evidence="10">c-di-AMP synthase</shortName>
    </alternativeName>
</protein>
<feature type="transmembrane region" description="Helical" evidence="10">
    <location>
        <begin position="50"/>
        <end position="68"/>
    </location>
</feature>
<evidence type="ECO:0000256" key="7">
    <source>
        <dbReference type="ARBA" id="ARBA00022840"/>
    </source>
</evidence>
<evidence type="ECO:0000313" key="12">
    <source>
        <dbReference type="EMBL" id="EIM56887.1"/>
    </source>
</evidence>
<dbReference type="InterPro" id="IPR014046">
    <property type="entry name" value="C-di-AMP_synthase"/>
</dbReference>
<evidence type="ECO:0000259" key="11">
    <source>
        <dbReference type="PROSITE" id="PS51794"/>
    </source>
</evidence>
<dbReference type="EC" id="2.7.7.85" evidence="10"/>
<sequence length="290" mass="32742">MDTLLSWLQIYVLSWLQPPKQIEIIDIVQILLLSYIVYKLILWMQSTRSYTLLRGILFIIAFVVVANILHMEVIVWLMGNLSVAAITAVVIIFQPELRKVLEQMGHNTVYRYFMLWNRSDDDNYRFSDHTINELVRASFEMGEVKTGALIVVERETRLDEFVKTGIPVDAVVTGQLLINIFEHNTPLHDGAVIIRNDRVAAATCYLPLSDNMELSKKLGTRHRAGVGVSELTDSLTIIVSEETGSVSYAQSGRLHAAVSPSQLKEALQSVQAIFPEKVTLLKKGGHRNHE</sequence>
<dbReference type="AlphaFoldDB" id="I5ASW4"/>
<evidence type="ECO:0000256" key="6">
    <source>
        <dbReference type="ARBA" id="ARBA00022741"/>
    </source>
</evidence>
<name>I5ASW4_EUBC6</name>
<evidence type="ECO:0000313" key="13">
    <source>
        <dbReference type="Proteomes" id="UP000005753"/>
    </source>
</evidence>
<dbReference type="PIRSF" id="PIRSF004793">
    <property type="entry name" value="UCP004793"/>
    <property type="match status" value="1"/>
</dbReference>
<reference evidence="12 13" key="1">
    <citation type="submission" date="2010-08" db="EMBL/GenBank/DDBJ databases">
        <authorList>
            <consortium name="US DOE Joint Genome Institute (JGI-PGF)"/>
            <person name="Lucas S."/>
            <person name="Copeland A."/>
            <person name="Lapidus A."/>
            <person name="Cheng J.-F."/>
            <person name="Bruce D."/>
            <person name="Goodwin L."/>
            <person name="Pitluck S."/>
            <person name="Land M.L."/>
            <person name="Hauser L."/>
            <person name="Chang Y.-J."/>
            <person name="Anderson I.J."/>
            <person name="Johnson E."/>
            <person name="Mulhopadhyay B."/>
            <person name="Kyrpides N."/>
            <person name="Woyke T.J."/>
        </authorList>
    </citation>
    <scope>NUCLEOTIDE SEQUENCE [LARGE SCALE GENOMIC DNA]</scope>
    <source>
        <strain evidence="12 13">6</strain>
    </source>
</reference>
<evidence type="ECO:0000256" key="8">
    <source>
        <dbReference type="ARBA" id="ARBA00022989"/>
    </source>
</evidence>
<dbReference type="HAMAP" id="MF_01499">
    <property type="entry name" value="DacA"/>
    <property type="match status" value="1"/>
</dbReference>
<keyword evidence="13" id="KW-1185">Reference proteome</keyword>
<dbReference type="PROSITE" id="PS51794">
    <property type="entry name" value="DAC"/>
    <property type="match status" value="1"/>
</dbReference>
<comment type="function">
    <text evidence="10">Catalyzes the condensation of 2 ATP molecules into cyclic di-AMP (c-di-AMP), a second messenger used to regulate differing processes in different bacteria.</text>
</comment>
<keyword evidence="4 10" id="KW-0812">Transmembrane</keyword>
<dbReference type="GO" id="GO:0004016">
    <property type="term" value="F:adenylate cyclase activity"/>
    <property type="evidence" value="ECO:0007669"/>
    <property type="project" value="UniProtKB-UniRule"/>
</dbReference>
<dbReference type="Proteomes" id="UP000005753">
    <property type="component" value="Chromosome"/>
</dbReference>
<dbReference type="InterPro" id="IPR050338">
    <property type="entry name" value="DisA"/>
</dbReference>
<keyword evidence="5 10" id="KW-0548">Nucleotidyltransferase</keyword>
<dbReference type="Gene3D" id="3.40.1700.10">
    <property type="entry name" value="DNA integrity scanning protein, DisA, N-terminal domain"/>
    <property type="match status" value="1"/>
</dbReference>
<comment type="similarity">
    <text evidence="10">Belongs to the adenylate cyclase family. DacA/CdaA subfamily.</text>
</comment>
<evidence type="ECO:0000256" key="4">
    <source>
        <dbReference type="ARBA" id="ARBA00022692"/>
    </source>
</evidence>
<keyword evidence="2 10" id="KW-1003">Cell membrane</keyword>
<dbReference type="InterPro" id="IPR045585">
    <property type="entry name" value="CdaA_N"/>
</dbReference>
<dbReference type="NCBIfam" id="TIGR00159">
    <property type="entry name" value="diadenylate cyclase CdaA"/>
    <property type="match status" value="1"/>
</dbReference>
<evidence type="ECO:0000256" key="2">
    <source>
        <dbReference type="ARBA" id="ARBA00022475"/>
    </source>
</evidence>
<reference evidence="12 13" key="2">
    <citation type="submission" date="2012-02" db="EMBL/GenBank/DDBJ databases">
        <title>Improved High-Quality Draft sequence of Eubacterium cellulosolvens 6.</title>
        <authorList>
            <consortium name="US DOE Joint Genome Institute"/>
            <person name="Lucas S."/>
            <person name="Han J."/>
            <person name="Lapidus A."/>
            <person name="Cheng J.-F."/>
            <person name="Goodwin L."/>
            <person name="Pitluck S."/>
            <person name="Peters L."/>
            <person name="Mikhailova N."/>
            <person name="Gu W."/>
            <person name="Detter J.C."/>
            <person name="Han C."/>
            <person name="Tapia R."/>
            <person name="Land M."/>
            <person name="Hauser L."/>
            <person name="Kyrpides N."/>
            <person name="Ivanova N."/>
            <person name="Pagani I."/>
            <person name="Johnson E."/>
            <person name="Mukhopadhyay B."/>
            <person name="Anderson I."/>
            <person name="Woyke T."/>
        </authorList>
    </citation>
    <scope>NUCLEOTIDE SEQUENCE [LARGE SCALE GENOMIC DNA]</scope>
    <source>
        <strain evidence="12 13">6</strain>
    </source>
</reference>
<dbReference type="PANTHER" id="PTHR34185:SF1">
    <property type="entry name" value="DIADENYLATE CYCLASE"/>
    <property type="match status" value="1"/>
</dbReference>
<comment type="caution">
    <text evidence="10">Lacks conserved residue(s) required for the propagation of feature annotation.</text>
</comment>
<proteinExistence type="inferred from homology"/>
<gene>
    <name evidence="10" type="primary">dacA</name>
    <name evidence="12" type="ORF">EubceDRAFT1_1069</name>
</gene>
<feature type="transmembrane region" description="Helical" evidence="10">
    <location>
        <begin position="74"/>
        <end position="93"/>
    </location>
</feature>